<evidence type="ECO:0000313" key="1">
    <source>
        <dbReference type="EMBL" id="KAJ7385282.1"/>
    </source>
</evidence>
<name>A0A9W9ZP34_9CNID</name>
<organism evidence="1 2">
    <name type="scientific">Desmophyllum pertusum</name>
    <dbReference type="NCBI Taxonomy" id="174260"/>
    <lineage>
        <taxon>Eukaryota</taxon>
        <taxon>Metazoa</taxon>
        <taxon>Cnidaria</taxon>
        <taxon>Anthozoa</taxon>
        <taxon>Hexacorallia</taxon>
        <taxon>Scleractinia</taxon>
        <taxon>Caryophylliina</taxon>
        <taxon>Caryophylliidae</taxon>
        <taxon>Desmophyllum</taxon>
    </lineage>
</organism>
<evidence type="ECO:0000313" key="2">
    <source>
        <dbReference type="Proteomes" id="UP001163046"/>
    </source>
</evidence>
<reference evidence="1" key="1">
    <citation type="submission" date="2023-01" db="EMBL/GenBank/DDBJ databases">
        <title>Genome assembly of the deep-sea coral Lophelia pertusa.</title>
        <authorList>
            <person name="Herrera S."/>
            <person name="Cordes E."/>
        </authorList>
    </citation>
    <scope>NUCLEOTIDE SEQUENCE</scope>
    <source>
        <strain evidence="1">USNM1676648</strain>
        <tissue evidence="1">Polyp</tissue>
    </source>
</reference>
<sequence length="117" mass="13564">MPEKLKLPPLLSMTVNKTNPSRSEYRYSFTPKVKLVQSHIKLASSFMYRRPPEYVRGQPRKSFQPGFVPAARNGGLGDYVFLHNEAFYSSNTEGRTYFTVRPDWVSERSVRKNNPFS</sequence>
<protein>
    <submittedName>
        <fullName evidence="1">Uncharacterized protein</fullName>
    </submittedName>
</protein>
<dbReference type="Proteomes" id="UP001163046">
    <property type="component" value="Unassembled WGS sequence"/>
</dbReference>
<gene>
    <name evidence="1" type="ORF">OS493_016353</name>
</gene>
<comment type="caution">
    <text evidence="1">The sequence shown here is derived from an EMBL/GenBank/DDBJ whole genome shotgun (WGS) entry which is preliminary data.</text>
</comment>
<accession>A0A9W9ZP34</accession>
<dbReference type="AlphaFoldDB" id="A0A9W9ZP34"/>
<dbReference type="EMBL" id="MU825881">
    <property type="protein sequence ID" value="KAJ7385282.1"/>
    <property type="molecule type" value="Genomic_DNA"/>
</dbReference>
<dbReference type="OrthoDB" id="5945094at2759"/>
<proteinExistence type="predicted"/>
<keyword evidence="2" id="KW-1185">Reference proteome</keyword>